<evidence type="ECO:0000259" key="2">
    <source>
        <dbReference type="PROSITE" id="PS51729"/>
    </source>
</evidence>
<dbReference type="CDD" id="cd04301">
    <property type="entry name" value="NAT_SF"/>
    <property type="match status" value="1"/>
</dbReference>
<feature type="region of interest" description="Disordered" evidence="1">
    <location>
        <begin position="1"/>
        <end position="25"/>
    </location>
</feature>
<accession>A0A3N2DC19</accession>
<comment type="caution">
    <text evidence="3">The sequence shown here is derived from an EMBL/GenBank/DDBJ whole genome shotgun (WGS) entry which is preliminary data.</text>
</comment>
<evidence type="ECO:0000256" key="1">
    <source>
        <dbReference type="SAM" id="MobiDB-lite"/>
    </source>
</evidence>
<dbReference type="PANTHER" id="PTHR31435">
    <property type="entry name" value="PROTEIN NATD1"/>
    <property type="match status" value="1"/>
</dbReference>
<name>A0A3N2DC19_9MICO</name>
<organism evidence="3 4">
    <name type="scientific">Salana multivorans</name>
    <dbReference type="NCBI Taxonomy" id="120377"/>
    <lineage>
        <taxon>Bacteria</taxon>
        <taxon>Bacillati</taxon>
        <taxon>Actinomycetota</taxon>
        <taxon>Actinomycetes</taxon>
        <taxon>Micrococcales</taxon>
        <taxon>Beutenbergiaceae</taxon>
        <taxon>Salana</taxon>
    </lineage>
</organism>
<evidence type="ECO:0000313" key="4">
    <source>
        <dbReference type="Proteomes" id="UP000275356"/>
    </source>
</evidence>
<gene>
    <name evidence="3" type="ORF">EDD28_1804</name>
</gene>
<proteinExistence type="predicted"/>
<dbReference type="InterPro" id="IPR045057">
    <property type="entry name" value="Gcn5-rel_NAT"/>
</dbReference>
<protein>
    <recommendedName>
        <fullName evidence="2">N-acetyltransferase domain-containing protein</fullName>
    </recommendedName>
</protein>
<reference evidence="3 4" key="1">
    <citation type="submission" date="2018-11" db="EMBL/GenBank/DDBJ databases">
        <title>Sequencing the genomes of 1000 actinobacteria strains.</title>
        <authorList>
            <person name="Klenk H.-P."/>
        </authorList>
    </citation>
    <scope>NUCLEOTIDE SEQUENCE [LARGE SCALE GENOMIC DNA]</scope>
    <source>
        <strain evidence="3 4">DSM 13521</strain>
    </source>
</reference>
<dbReference type="PROSITE" id="PS51729">
    <property type="entry name" value="GNAT_YJDJ"/>
    <property type="match status" value="1"/>
</dbReference>
<keyword evidence="4" id="KW-1185">Reference proteome</keyword>
<dbReference type="Proteomes" id="UP000275356">
    <property type="component" value="Unassembled WGS sequence"/>
</dbReference>
<dbReference type="PANTHER" id="PTHR31435:SF10">
    <property type="entry name" value="BSR4717 PROTEIN"/>
    <property type="match status" value="1"/>
</dbReference>
<dbReference type="Gene3D" id="3.40.630.30">
    <property type="match status" value="1"/>
</dbReference>
<dbReference type="AlphaFoldDB" id="A0A3N2DC19"/>
<dbReference type="RefSeq" id="WP_211339151.1">
    <property type="nucleotide sequence ID" value="NZ_RKHQ01000001.1"/>
</dbReference>
<sequence length="120" mass="12906">MTGEQREPREQHDPGGPTDPQGEAEPTIGVAFDATRGRYEITVDGMLAGFASTTLVDGVHVFDHTVVDPAFQGRGLAGILVDRAIGDVVGRGGRFTATCSYVVRWLERHHQYDTALVPGT</sequence>
<dbReference type="Pfam" id="PF14542">
    <property type="entry name" value="Acetyltransf_CG"/>
    <property type="match status" value="1"/>
</dbReference>
<dbReference type="EMBL" id="RKHQ01000001">
    <property type="protein sequence ID" value="ROR97208.1"/>
    <property type="molecule type" value="Genomic_DNA"/>
</dbReference>
<evidence type="ECO:0000313" key="3">
    <source>
        <dbReference type="EMBL" id="ROR97208.1"/>
    </source>
</evidence>
<feature type="domain" description="N-acetyltransferase" evidence="2">
    <location>
        <begin position="31"/>
        <end position="117"/>
    </location>
</feature>
<dbReference type="SUPFAM" id="SSF55729">
    <property type="entry name" value="Acyl-CoA N-acyltransferases (Nat)"/>
    <property type="match status" value="1"/>
</dbReference>
<dbReference type="InterPro" id="IPR031165">
    <property type="entry name" value="GNAT_YJDJ"/>
</dbReference>
<dbReference type="InterPro" id="IPR016181">
    <property type="entry name" value="Acyl_CoA_acyltransferase"/>
</dbReference>
<feature type="compositionally biased region" description="Basic and acidic residues" evidence="1">
    <location>
        <begin position="1"/>
        <end position="13"/>
    </location>
</feature>